<dbReference type="InterPro" id="IPR046884">
    <property type="entry name" value="MnmA-like_central"/>
</dbReference>
<keyword evidence="9" id="KW-0694">RNA-binding</keyword>
<dbReference type="InterPro" id="IPR046885">
    <property type="entry name" value="MnmA-like_C"/>
</dbReference>
<dbReference type="GO" id="GO:0005739">
    <property type="term" value="C:mitochondrion"/>
    <property type="evidence" value="ECO:0007669"/>
    <property type="project" value="TreeGrafter"/>
</dbReference>
<name>A0AAW0DJ21_9AGAR</name>
<evidence type="ECO:0000256" key="3">
    <source>
        <dbReference type="ARBA" id="ARBA00011953"/>
    </source>
</evidence>
<evidence type="ECO:0000256" key="6">
    <source>
        <dbReference type="ARBA" id="ARBA00022694"/>
    </source>
</evidence>
<feature type="domain" description="tRNA-specific 2-thiouridylase MnmA-like central" evidence="13">
    <location>
        <begin position="199"/>
        <end position="260"/>
    </location>
</feature>
<gene>
    <name evidence="14" type="ORF">VNI00_004778</name>
</gene>
<evidence type="ECO:0000256" key="2">
    <source>
        <dbReference type="ARBA" id="ARBA00006191"/>
    </source>
</evidence>
<protein>
    <recommendedName>
        <fullName evidence="3">tRNA-5-taurinomethyluridine 2-sulfurtransferase</fullName>
        <ecNumber evidence="3">2.8.1.14</ecNumber>
    </recommendedName>
</protein>
<organism evidence="14 15">
    <name type="scientific">Paramarasmius palmivorus</name>
    <dbReference type="NCBI Taxonomy" id="297713"/>
    <lineage>
        <taxon>Eukaryota</taxon>
        <taxon>Fungi</taxon>
        <taxon>Dikarya</taxon>
        <taxon>Basidiomycota</taxon>
        <taxon>Agaricomycotina</taxon>
        <taxon>Agaricomycetes</taxon>
        <taxon>Agaricomycetidae</taxon>
        <taxon>Agaricales</taxon>
        <taxon>Marasmiineae</taxon>
        <taxon>Marasmiaceae</taxon>
        <taxon>Paramarasmius</taxon>
    </lineage>
</organism>
<keyword evidence="15" id="KW-1185">Reference proteome</keyword>
<dbReference type="AlphaFoldDB" id="A0AAW0DJ21"/>
<proteinExistence type="inferred from homology"/>
<keyword evidence="6" id="KW-0819">tRNA processing</keyword>
<dbReference type="GO" id="GO:0002143">
    <property type="term" value="P:tRNA wobble position uridine thiolation"/>
    <property type="evidence" value="ECO:0007669"/>
    <property type="project" value="TreeGrafter"/>
</dbReference>
<keyword evidence="5" id="KW-0808">Transferase</keyword>
<dbReference type="InterPro" id="IPR023382">
    <property type="entry name" value="MnmA-like_central_sf"/>
</dbReference>
<dbReference type="Gene3D" id="2.40.30.10">
    <property type="entry name" value="Translation factors"/>
    <property type="match status" value="1"/>
</dbReference>
<keyword evidence="4" id="KW-0820">tRNA-binding</keyword>
<dbReference type="Pfam" id="PF20259">
    <property type="entry name" value="tRNA_Me_trans_M"/>
    <property type="match status" value="1"/>
</dbReference>
<reference evidence="14 15" key="1">
    <citation type="submission" date="2024-01" db="EMBL/GenBank/DDBJ databases">
        <title>A draft genome for a cacao thread blight-causing isolate of Paramarasmius palmivorus.</title>
        <authorList>
            <person name="Baruah I.K."/>
            <person name="Bukari Y."/>
            <person name="Amoako-Attah I."/>
            <person name="Meinhardt L.W."/>
            <person name="Bailey B.A."/>
            <person name="Cohen S.P."/>
        </authorList>
    </citation>
    <scope>NUCLEOTIDE SEQUENCE [LARGE SCALE GENOMIC DNA]</scope>
    <source>
        <strain evidence="14 15">GH-12</strain>
    </source>
</reference>
<sequence>MLLIQNLEEEIKDYDLSAVFMRNWDLRDESGTDEGCQWERDWNDVQRLCRTLDIPCKMVDLSKEYWNRIFEPSLDTWKSGQTPNPDVWCNREIKFGALLDRLSLDERTWLATGHYARKAWSDDENPRPQLLSATDRVKNQAFYLASISESGLSRSLFPIGNLFKTEVKELARKWNLDAVERKESMGLCFVGERSGRFSQFLTSYLIPKPGRIIDLTTHKMVGEHRGLWTFTIGENARIPGMSRRMFVAHKDVETNTIFVVPGGAHKLLQCETVVLYDWSWIWRDSPPPGLSNPEGFSGFAKIRHRMATVPCTVRLVPIATIPPMFHPHNSEEQTHALTVTFSDSYTQHGVAPGQVAAMWDSDGEWCLGCGTLDAAYSEGLVKALMVFKGNKSVPQRKHQRMIRL</sequence>
<evidence type="ECO:0000313" key="14">
    <source>
        <dbReference type="EMBL" id="KAK7051278.1"/>
    </source>
</evidence>
<evidence type="ECO:0000256" key="9">
    <source>
        <dbReference type="ARBA" id="ARBA00022884"/>
    </source>
</evidence>
<accession>A0AAW0DJ21</accession>
<dbReference type="Gene3D" id="3.40.50.620">
    <property type="entry name" value="HUPs"/>
    <property type="match status" value="1"/>
</dbReference>
<dbReference type="GO" id="GO:0005524">
    <property type="term" value="F:ATP binding"/>
    <property type="evidence" value="ECO:0007669"/>
    <property type="project" value="UniProtKB-KW"/>
</dbReference>
<dbReference type="Gene3D" id="2.30.30.280">
    <property type="entry name" value="Adenine nucleotide alpha hydrolases-like domains"/>
    <property type="match status" value="1"/>
</dbReference>
<dbReference type="PANTHER" id="PTHR11933">
    <property type="entry name" value="TRNA 5-METHYLAMINOMETHYL-2-THIOURIDYLATE -METHYLTRANSFERASE"/>
    <property type="match status" value="1"/>
</dbReference>
<dbReference type="Proteomes" id="UP001383192">
    <property type="component" value="Unassembled WGS sequence"/>
</dbReference>
<evidence type="ECO:0000259" key="13">
    <source>
        <dbReference type="Pfam" id="PF20259"/>
    </source>
</evidence>
<evidence type="ECO:0000256" key="5">
    <source>
        <dbReference type="ARBA" id="ARBA00022679"/>
    </source>
</evidence>
<evidence type="ECO:0000259" key="12">
    <source>
        <dbReference type="Pfam" id="PF20258"/>
    </source>
</evidence>
<evidence type="ECO:0000256" key="1">
    <source>
        <dbReference type="ARBA" id="ARBA00003986"/>
    </source>
</evidence>
<evidence type="ECO:0000256" key="8">
    <source>
        <dbReference type="ARBA" id="ARBA00022840"/>
    </source>
</evidence>
<comment type="similarity">
    <text evidence="2">Belongs to the MnmA/TRMU family.</text>
</comment>
<comment type="catalytic activity">
    <reaction evidence="11">
        <text>5-taurinomethyluridine(34) in tRNA + S-sulfanyl-L-cysteinyl-[protein] + AH2 + ATP = 5-taurinomethyl-2-thiouridine(34) in tRNA + L-cysteinyl-[protein] + A + AMP + diphosphate + H(+)</text>
        <dbReference type="Rhea" id="RHEA:47040"/>
        <dbReference type="Rhea" id="RHEA-COMP:10131"/>
        <dbReference type="Rhea" id="RHEA-COMP:11726"/>
        <dbReference type="Rhea" id="RHEA-COMP:11732"/>
        <dbReference type="Rhea" id="RHEA-COMP:11733"/>
        <dbReference type="ChEBI" id="CHEBI:13193"/>
        <dbReference type="ChEBI" id="CHEBI:15378"/>
        <dbReference type="ChEBI" id="CHEBI:17499"/>
        <dbReference type="ChEBI" id="CHEBI:29950"/>
        <dbReference type="ChEBI" id="CHEBI:30616"/>
        <dbReference type="ChEBI" id="CHEBI:33019"/>
        <dbReference type="ChEBI" id="CHEBI:61963"/>
        <dbReference type="ChEBI" id="CHEBI:87171"/>
        <dbReference type="ChEBI" id="CHEBI:87172"/>
        <dbReference type="ChEBI" id="CHEBI:456215"/>
        <dbReference type="EC" id="2.8.1.14"/>
    </reaction>
</comment>
<dbReference type="SUPFAM" id="SSF52402">
    <property type="entry name" value="Adenine nucleotide alpha hydrolases-like"/>
    <property type="match status" value="1"/>
</dbReference>
<dbReference type="CDD" id="cd01998">
    <property type="entry name" value="MnmA_TRMU-like"/>
    <property type="match status" value="1"/>
</dbReference>
<dbReference type="NCBIfam" id="TIGR00420">
    <property type="entry name" value="trmU"/>
    <property type="match status" value="1"/>
</dbReference>
<evidence type="ECO:0000256" key="7">
    <source>
        <dbReference type="ARBA" id="ARBA00022741"/>
    </source>
</evidence>
<evidence type="ECO:0000256" key="4">
    <source>
        <dbReference type="ARBA" id="ARBA00022555"/>
    </source>
</evidence>
<dbReference type="InterPro" id="IPR004506">
    <property type="entry name" value="MnmA-like"/>
</dbReference>
<dbReference type="Pfam" id="PF20258">
    <property type="entry name" value="tRNA_Me_trans_C"/>
    <property type="match status" value="1"/>
</dbReference>
<keyword evidence="8" id="KW-0067">ATP-binding</keyword>
<dbReference type="GO" id="GO:0000049">
    <property type="term" value="F:tRNA binding"/>
    <property type="evidence" value="ECO:0007669"/>
    <property type="project" value="UniProtKB-KW"/>
</dbReference>
<dbReference type="Pfam" id="PF03054">
    <property type="entry name" value="tRNA_Me_trans"/>
    <property type="match status" value="1"/>
</dbReference>
<evidence type="ECO:0000256" key="11">
    <source>
        <dbReference type="ARBA" id="ARBA00049564"/>
    </source>
</evidence>
<dbReference type="EMBL" id="JAYKXP010000013">
    <property type="protein sequence ID" value="KAK7051278.1"/>
    <property type="molecule type" value="Genomic_DNA"/>
</dbReference>
<feature type="domain" description="tRNA-specific 2-thiouridylase MnmA-like C-terminal" evidence="12">
    <location>
        <begin position="294"/>
        <end position="371"/>
    </location>
</feature>
<dbReference type="PANTHER" id="PTHR11933:SF5">
    <property type="entry name" value="MITOCHONDRIAL TRNA-SPECIFIC 2-THIOURIDYLASE 1"/>
    <property type="match status" value="1"/>
</dbReference>
<keyword evidence="7" id="KW-0547">Nucleotide-binding</keyword>
<keyword evidence="10" id="KW-1015">Disulfide bond</keyword>
<evidence type="ECO:0000313" key="15">
    <source>
        <dbReference type="Proteomes" id="UP001383192"/>
    </source>
</evidence>
<dbReference type="GO" id="GO:0016783">
    <property type="term" value="F:sulfurtransferase activity"/>
    <property type="evidence" value="ECO:0007669"/>
    <property type="project" value="InterPro"/>
</dbReference>
<comment type="function">
    <text evidence="1">Catalyzes the 2-thiolation of uridine at the wobble position (U34) of mitochondrial tRNA(Lys), tRNA(Glu) and tRNA(Gln). Required for the formation of 5-taurinomethyl-2-thiouridine (tm5s2U) of mitochondrial tRNA(Lys), tRNA(Glu), and tRNA(Gln) at the wobble position. ATP is required to activate the C2 atom of the wobble base.</text>
</comment>
<dbReference type="EC" id="2.8.1.14" evidence="3"/>
<evidence type="ECO:0000256" key="10">
    <source>
        <dbReference type="ARBA" id="ARBA00023157"/>
    </source>
</evidence>
<dbReference type="InterPro" id="IPR014729">
    <property type="entry name" value="Rossmann-like_a/b/a_fold"/>
</dbReference>
<comment type="caution">
    <text evidence="14">The sequence shown here is derived from an EMBL/GenBank/DDBJ whole genome shotgun (WGS) entry which is preliminary data.</text>
</comment>